<accession>A0ABV2HUY7</accession>
<dbReference type="Proteomes" id="UP001549036">
    <property type="component" value="Unassembled WGS sequence"/>
</dbReference>
<dbReference type="Gene3D" id="1.10.287.1490">
    <property type="match status" value="1"/>
</dbReference>
<proteinExistence type="predicted"/>
<evidence type="ECO:0000256" key="1">
    <source>
        <dbReference type="SAM" id="Coils"/>
    </source>
</evidence>
<evidence type="ECO:0000313" key="2">
    <source>
        <dbReference type="EMBL" id="MET3594391.1"/>
    </source>
</evidence>
<feature type="coiled-coil region" evidence="1">
    <location>
        <begin position="21"/>
        <end position="75"/>
    </location>
</feature>
<evidence type="ECO:0000313" key="3">
    <source>
        <dbReference type="Proteomes" id="UP001549036"/>
    </source>
</evidence>
<name>A0ABV2HUY7_9HYPH</name>
<keyword evidence="1" id="KW-0175">Coiled coil</keyword>
<keyword evidence="3" id="KW-1185">Reference proteome</keyword>
<gene>
    <name evidence="2" type="ORF">ABID26_003799</name>
</gene>
<comment type="caution">
    <text evidence="2">The sequence shown here is derived from an EMBL/GenBank/DDBJ whole genome shotgun (WGS) entry which is preliminary data.</text>
</comment>
<protein>
    <submittedName>
        <fullName evidence="2">Septal ring factor EnvC (AmiA/AmiB activator)</fullName>
    </submittedName>
</protein>
<dbReference type="EMBL" id="JBEPLM010000007">
    <property type="protein sequence ID" value="MET3594391.1"/>
    <property type="molecule type" value="Genomic_DNA"/>
</dbReference>
<sequence length="102" mass="11143">MGQPERRDTLLARRLDLVATVSALTSEVQRLNQKLSGIEMDVLRLELEIGRSGANAQLVRDLHEAEESASALRHACTTCEERIAAAEGDIDDVDRSLAETGN</sequence>
<reference evidence="2 3" key="1">
    <citation type="submission" date="2024-06" db="EMBL/GenBank/DDBJ databases">
        <title>Genomic Encyclopedia of Type Strains, Phase IV (KMG-IV): sequencing the most valuable type-strain genomes for metagenomic binning, comparative biology and taxonomic classification.</title>
        <authorList>
            <person name="Goeker M."/>
        </authorList>
    </citation>
    <scope>NUCLEOTIDE SEQUENCE [LARGE SCALE GENOMIC DNA]</scope>
    <source>
        <strain evidence="2 3">DSM 29846</strain>
    </source>
</reference>
<dbReference type="RefSeq" id="WP_292375040.1">
    <property type="nucleotide sequence ID" value="NZ_JBEPLM010000007.1"/>
</dbReference>
<organism evidence="2 3">
    <name type="scientific">Mesorhizobium shonense</name>
    <dbReference type="NCBI Taxonomy" id="1209948"/>
    <lineage>
        <taxon>Bacteria</taxon>
        <taxon>Pseudomonadati</taxon>
        <taxon>Pseudomonadota</taxon>
        <taxon>Alphaproteobacteria</taxon>
        <taxon>Hyphomicrobiales</taxon>
        <taxon>Phyllobacteriaceae</taxon>
        <taxon>Mesorhizobium</taxon>
    </lineage>
</organism>